<proteinExistence type="predicted"/>
<dbReference type="InterPro" id="IPR023393">
    <property type="entry name" value="START-like_dom_sf"/>
</dbReference>
<keyword evidence="2" id="KW-1185">Reference proteome</keyword>
<dbReference type="Proteomes" id="UP000705823">
    <property type="component" value="Unassembled WGS sequence"/>
</dbReference>
<evidence type="ECO:0000313" key="2">
    <source>
        <dbReference type="Proteomes" id="UP000705823"/>
    </source>
</evidence>
<dbReference type="CDD" id="cd07812">
    <property type="entry name" value="SRPBCC"/>
    <property type="match status" value="1"/>
</dbReference>
<accession>A0A8J8TCR0</accession>
<dbReference type="RefSeq" id="WP_142978492.1">
    <property type="nucleotide sequence ID" value="NZ_RKLU01000001.1"/>
</dbReference>
<organism evidence="1 2">
    <name type="scientific">Halonotius terrestris</name>
    <dbReference type="NCBI Taxonomy" id="2487750"/>
    <lineage>
        <taxon>Archaea</taxon>
        <taxon>Methanobacteriati</taxon>
        <taxon>Methanobacteriota</taxon>
        <taxon>Stenosarchaea group</taxon>
        <taxon>Halobacteria</taxon>
        <taxon>Halobacteriales</taxon>
        <taxon>Haloferacaceae</taxon>
        <taxon>Halonotius</taxon>
    </lineage>
</organism>
<evidence type="ECO:0000313" key="1">
    <source>
        <dbReference type="EMBL" id="TQQ83575.1"/>
    </source>
</evidence>
<gene>
    <name evidence="1" type="ORF">EGH24_01920</name>
</gene>
<sequence length="180" mass="19827">MDTIVVSTVVYADAETVYEFLLDFPGYADYSKYLTAVSRRKGDGGVGTAYALRFAWWKLSYTAHSEVVAVDPPTEINWRVTKDIDASGAWRVEPHDSLPADAPDDATAACDVSLEINFDPDSADAGVLNLPALVSFGWVLEKAIPLIRNEAERVIQRAVVDLEGRKREVDVSIRTDSAYL</sequence>
<reference evidence="1" key="1">
    <citation type="submission" date="2019-02" db="EMBL/GenBank/DDBJ databases">
        <title>Halonotius sp. a new haloarchaeum isolated from saline soil.</title>
        <authorList>
            <person name="Duran-Viseras A."/>
            <person name="Sanchez-Porro C."/>
            <person name="Ventosa A."/>
        </authorList>
    </citation>
    <scope>NUCLEOTIDE SEQUENCE</scope>
    <source>
        <strain evidence="1">F15B</strain>
    </source>
</reference>
<dbReference type="Gene3D" id="3.30.530.20">
    <property type="match status" value="1"/>
</dbReference>
<dbReference type="Pfam" id="PF10604">
    <property type="entry name" value="Polyketide_cyc2"/>
    <property type="match status" value="1"/>
</dbReference>
<protein>
    <submittedName>
        <fullName evidence="1">SRPBCC family protein</fullName>
    </submittedName>
</protein>
<dbReference type="InterPro" id="IPR019587">
    <property type="entry name" value="Polyketide_cyclase/dehydratase"/>
</dbReference>
<dbReference type="EMBL" id="RKLU01000001">
    <property type="protein sequence ID" value="TQQ83575.1"/>
    <property type="molecule type" value="Genomic_DNA"/>
</dbReference>
<dbReference type="OrthoDB" id="167073at2157"/>
<dbReference type="AlphaFoldDB" id="A0A8J8TCR0"/>
<name>A0A8J8TCR0_9EURY</name>
<dbReference type="SUPFAM" id="SSF55961">
    <property type="entry name" value="Bet v1-like"/>
    <property type="match status" value="1"/>
</dbReference>
<comment type="caution">
    <text evidence="1">The sequence shown here is derived from an EMBL/GenBank/DDBJ whole genome shotgun (WGS) entry which is preliminary data.</text>
</comment>